<evidence type="ECO:0000313" key="1">
    <source>
        <dbReference type="EMBL" id="GAA4070409.1"/>
    </source>
</evidence>
<comment type="caution">
    <text evidence="1">The sequence shown here is derived from an EMBL/GenBank/DDBJ whole genome shotgun (WGS) entry which is preliminary data.</text>
</comment>
<reference evidence="2" key="1">
    <citation type="journal article" date="2019" name="Int. J. Syst. Evol. Microbiol.">
        <title>The Global Catalogue of Microorganisms (GCM) 10K type strain sequencing project: providing services to taxonomists for standard genome sequencing and annotation.</title>
        <authorList>
            <consortium name="The Broad Institute Genomics Platform"/>
            <consortium name="The Broad Institute Genome Sequencing Center for Infectious Disease"/>
            <person name="Wu L."/>
            <person name="Ma J."/>
        </authorList>
    </citation>
    <scope>NUCLEOTIDE SEQUENCE [LARGE SCALE GENOMIC DNA]</scope>
    <source>
        <strain evidence="2">JCM 16702</strain>
    </source>
</reference>
<protein>
    <recommendedName>
        <fullName evidence="3">LLM class flavin-dependent oxidoreductase</fullName>
    </recommendedName>
</protein>
<gene>
    <name evidence="1" type="ORF">GCM10022214_27470</name>
</gene>
<evidence type="ECO:0008006" key="3">
    <source>
        <dbReference type="Google" id="ProtNLM"/>
    </source>
</evidence>
<keyword evidence="2" id="KW-1185">Reference proteome</keyword>
<dbReference type="Proteomes" id="UP001500683">
    <property type="component" value="Unassembled WGS sequence"/>
</dbReference>
<name>A0ABP7VNV7_9ACTN</name>
<proteinExistence type="predicted"/>
<dbReference type="EMBL" id="BAAAZG010000016">
    <property type="protein sequence ID" value="GAA4070409.1"/>
    <property type="molecule type" value="Genomic_DNA"/>
</dbReference>
<sequence length="75" mass="7749">MPVTRDGDGWWSGGSVGQWAEELTGAVLEHGAAGFVCFPAGGTLRDVALGRWAREIVPAVREAVAQSGRGGTGRP</sequence>
<evidence type="ECO:0000313" key="2">
    <source>
        <dbReference type="Proteomes" id="UP001500683"/>
    </source>
</evidence>
<dbReference type="RefSeq" id="WP_344946121.1">
    <property type="nucleotide sequence ID" value="NZ_BAAAZG010000016.1"/>
</dbReference>
<accession>A0ABP7VNV7</accession>
<organism evidence="1 2">
    <name type="scientific">Actinomadura miaoliensis</name>
    <dbReference type="NCBI Taxonomy" id="430685"/>
    <lineage>
        <taxon>Bacteria</taxon>
        <taxon>Bacillati</taxon>
        <taxon>Actinomycetota</taxon>
        <taxon>Actinomycetes</taxon>
        <taxon>Streptosporangiales</taxon>
        <taxon>Thermomonosporaceae</taxon>
        <taxon>Actinomadura</taxon>
    </lineage>
</organism>